<proteinExistence type="predicted"/>
<feature type="repeat" description="Pumilio" evidence="2">
    <location>
        <begin position="248"/>
        <end position="283"/>
    </location>
</feature>
<evidence type="ECO:0000313" key="6">
    <source>
        <dbReference type="Proteomes" id="UP000769528"/>
    </source>
</evidence>
<dbReference type="SMART" id="SM00025">
    <property type="entry name" value="Pumilio"/>
    <property type="match status" value="8"/>
</dbReference>
<dbReference type="EMBL" id="JAEUBF010001182">
    <property type="protein sequence ID" value="KAH3672172.1"/>
    <property type="molecule type" value="Genomic_DNA"/>
</dbReference>
<feature type="repeat" description="Pumilio" evidence="2">
    <location>
        <begin position="487"/>
        <end position="528"/>
    </location>
</feature>
<comment type="caution">
    <text evidence="5">The sequence shown here is derived from an EMBL/GenBank/DDBJ whole genome shotgun (WGS) entry which is preliminary data.</text>
</comment>
<feature type="repeat" description="Pumilio" evidence="2">
    <location>
        <begin position="405"/>
        <end position="443"/>
    </location>
</feature>
<dbReference type="InterPro" id="IPR011989">
    <property type="entry name" value="ARM-like"/>
</dbReference>
<dbReference type="InterPro" id="IPR033133">
    <property type="entry name" value="PUM-HD"/>
</dbReference>
<evidence type="ECO:0000256" key="2">
    <source>
        <dbReference type="PROSITE-ProRule" id="PRU00317"/>
    </source>
</evidence>
<dbReference type="AlphaFoldDB" id="A0A9P8PHZ9"/>
<feature type="compositionally biased region" description="Polar residues" evidence="3">
    <location>
        <begin position="160"/>
        <end position="178"/>
    </location>
</feature>
<dbReference type="PROSITE" id="PS50303">
    <property type="entry name" value="PUM_HD"/>
    <property type="match status" value="1"/>
</dbReference>
<feature type="region of interest" description="Disordered" evidence="3">
    <location>
        <begin position="154"/>
        <end position="190"/>
    </location>
</feature>
<keyword evidence="1" id="KW-0677">Repeat</keyword>
<gene>
    <name evidence="5" type="ORF">WICMUC_004433</name>
</gene>
<dbReference type="InterPro" id="IPR001313">
    <property type="entry name" value="Pumilio_RNA-bd_rpt"/>
</dbReference>
<feature type="repeat" description="Pumilio" evidence="2">
    <location>
        <begin position="330"/>
        <end position="366"/>
    </location>
</feature>
<dbReference type="Gene3D" id="1.25.10.10">
    <property type="entry name" value="Leucine-rich Repeat Variant"/>
    <property type="match status" value="1"/>
</dbReference>
<evidence type="ECO:0000256" key="1">
    <source>
        <dbReference type="ARBA" id="ARBA00022737"/>
    </source>
</evidence>
<dbReference type="PANTHER" id="PTHR12537">
    <property type="entry name" value="RNA BINDING PROTEIN PUMILIO-RELATED"/>
    <property type="match status" value="1"/>
</dbReference>
<dbReference type="GO" id="GO:0005737">
    <property type="term" value="C:cytoplasm"/>
    <property type="evidence" value="ECO:0007669"/>
    <property type="project" value="TreeGrafter"/>
</dbReference>
<name>A0A9P8PHZ9_9ASCO</name>
<dbReference type="Pfam" id="PF00806">
    <property type="entry name" value="PUF"/>
    <property type="match status" value="7"/>
</dbReference>
<feature type="repeat" description="Pumilio" evidence="2">
    <location>
        <begin position="284"/>
        <end position="320"/>
    </location>
</feature>
<dbReference type="InterPro" id="IPR033712">
    <property type="entry name" value="Pumilio_RNA-bd"/>
</dbReference>
<dbReference type="SUPFAM" id="SSF48371">
    <property type="entry name" value="ARM repeat"/>
    <property type="match status" value="1"/>
</dbReference>
<dbReference type="GO" id="GO:0010608">
    <property type="term" value="P:post-transcriptional regulation of gene expression"/>
    <property type="evidence" value="ECO:0007669"/>
    <property type="project" value="TreeGrafter"/>
</dbReference>
<dbReference type="GO" id="GO:0003729">
    <property type="term" value="F:mRNA binding"/>
    <property type="evidence" value="ECO:0007669"/>
    <property type="project" value="TreeGrafter"/>
</dbReference>
<dbReference type="CDD" id="cd07920">
    <property type="entry name" value="Pumilio"/>
    <property type="match status" value="1"/>
</dbReference>
<keyword evidence="6" id="KW-1185">Reference proteome</keyword>
<evidence type="ECO:0000313" key="5">
    <source>
        <dbReference type="EMBL" id="KAH3672172.1"/>
    </source>
</evidence>
<reference evidence="5" key="2">
    <citation type="submission" date="2021-01" db="EMBL/GenBank/DDBJ databases">
        <authorList>
            <person name="Schikora-Tamarit M.A."/>
        </authorList>
    </citation>
    <scope>NUCLEOTIDE SEQUENCE</scope>
    <source>
        <strain evidence="5">CBS6341</strain>
    </source>
</reference>
<dbReference type="OrthoDB" id="668540at2759"/>
<protein>
    <recommendedName>
        <fullName evidence="4">PUM-HD domain-containing protein</fullName>
    </recommendedName>
</protein>
<organism evidence="5 6">
    <name type="scientific">Wickerhamomyces mucosus</name>
    <dbReference type="NCBI Taxonomy" id="1378264"/>
    <lineage>
        <taxon>Eukaryota</taxon>
        <taxon>Fungi</taxon>
        <taxon>Dikarya</taxon>
        <taxon>Ascomycota</taxon>
        <taxon>Saccharomycotina</taxon>
        <taxon>Saccharomycetes</taxon>
        <taxon>Phaffomycetales</taxon>
        <taxon>Wickerhamomycetaceae</taxon>
        <taxon>Wickerhamomyces</taxon>
    </lineage>
</organism>
<dbReference type="InterPro" id="IPR016024">
    <property type="entry name" value="ARM-type_fold"/>
</dbReference>
<feature type="compositionally biased region" description="Low complexity" evidence="3">
    <location>
        <begin position="179"/>
        <end position="190"/>
    </location>
</feature>
<evidence type="ECO:0000256" key="3">
    <source>
        <dbReference type="SAM" id="MobiDB-lite"/>
    </source>
</evidence>
<reference evidence="5" key="1">
    <citation type="journal article" date="2021" name="Open Biol.">
        <title>Shared evolutionary footprints suggest mitochondrial oxidative damage underlies multiple complex I losses in fungi.</title>
        <authorList>
            <person name="Schikora-Tamarit M.A."/>
            <person name="Marcet-Houben M."/>
            <person name="Nosek J."/>
            <person name="Gabaldon T."/>
        </authorList>
    </citation>
    <scope>NUCLEOTIDE SEQUENCE</scope>
    <source>
        <strain evidence="5">CBS6341</strain>
    </source>
</reference>
<feature type="repeat" description="Pumilio" evidence="2">
    <location>
        <begin position="369"/>
        <end position="404"/>
    </location>
</feature>
<dbReference type="GO" id="GO:0010629">
    <property type="term" value="P:negative regulation of gene expression"/>
    <property type="evidence" value="ECO:0007669"/>
    <property type="project" value="UniProtKB-ARBA"/>
</dbReference>
<dbReference type="PROSITE" id="PS50302">
    <property type="entry name" value="PUM"/>
    <property type="match status" value="6"/>
</dbReference>
<dbReference type="Proteomes" id="UP000769528">
    <property type="component" value="Unassembled WGS sequence"/>
</dbReference>
<sequence>MTKNQSSGHQQNLSINSLNSIIEPLTPPDHSHYLQQQQQKINRSNSTSVSDNSYTATALFNVINSNSSKNNAYNITTNSLLNSNNTTPINSNIGGNTFRSRLKSLPLMNELDQKFNQFNLNSTPSNLESLNTSIISPSPNGSISNNLIPQIPLGQYNIKPPSNTDKSSTNTISSIQRHSSLSGTPSTTSSGLNNITTTSSIYKNFDELNAIPIENLDIVKLSIDQYGCRFIQKRLDLDNSIKDIVFNKIFNNIIDLIVDPFGNYLIQKLVDYLTSYQKDLMIEKIHTYLFQISTNQYGTRSLQKIIDKISNSYQMDLIIKGLQENNSLDPIEDNNVVRLIKDLNGNHVIQKCIFKFTSDKIQFIIDSICLNNNIVRISTHKHGCCVLQKLLNNANYDQIVEISKVLLIYLNDLINDQFGNYIIQFLFELSFLQRSENLNFLIDEFFQKIFNNMVKLSCLKFSSNVIEKFIKILKNKQNYIYLTEIIKLTNINFEILIKDKFGNYVIQTLIDQFYDVIELNLEMANLINTIKNYLPVIKTAPYGRKIQLKIQQLESNIVLGHSPSNSFSYNVNSHQHNFNKLNSEYQLSSSLKQLQPPMNQSNGYFDYQYHNTKRNPNLNLYYPSNDHHDTNIYQTPKHLHHQRDQSNYISTNYDYGFPQNSYINGTPR</sequence>
<dbReference type="PANTHER" id="PTHR12537:SF80">
    <property type="entry name" value="SUPPRESSOR PROTEIN MPT5"/>
    <property type="match status" value="1"/>
</dbReference>
<feature type="domain" description="PUM-HD" evidence="4">
    <location>
        <begin position="187"/>
        <end position="554"/>
    </location>
</feature>
<accession>A0A9P8PHZ9</accession>
<evidence type="ECO:0000259" key="4">
    <source>
        <dbReference type="PROSITE" id="PS50303"/>
    </source>
</evidence>